<organism evidence="1 2">
    <name type="scientific">Pigmentiphaga daeguensis</name>
    <dbReference type="NCBI Taxonomy" id="414049"/>
    <lineage>
        <taxon>Bacteria</taxon>
        <taxon>Pseudomonadati</taxon>
        <taxon>Pseudomonadota</taxon>
        <taxon>Betaproteobacteria</taxon>
        <taxon>Burkholderiales</taxon>
        <taxon>Alcaligenaceae</taxon>
        <taxon>Pigmentiphaga</taxon>
    </lineage>
</organism>
<sequence>MRRPTTLAAESVALPAWNGTIIRTGRSGQASWARAGVQTAASAAAQPAVHRLMESPPLAQ</sequence>
<name>A0ABP3MCS5_9BURK</name>
<reference evidence="2" key="1">
    <citation type="journal article" date="2019" name="Int. J. Syst. Evol. Microbiol.">
        <title>The Global Catalogue of Microorganisms (GCM) 10K type strain sequencing project: providing services to taxonomists for standard genome sequencing and annotation.</title>
        <authorList>
            <consortium name="The Broad Institute Genomics Platform"/>
            <consortium name="The Broad Institute Genome Sequencing Center for Infectious Disease"/>
            <person name="Wu L."/>
            <person name="Ma J."/>
        </authorList>
    </citation>
    <scope>NUCLEOTIDE SEQUENCE [LARGE SCALE GENOMIC DNA]</scope>
    <source>
        <strain evidence="2">JCM 14330</strain>
    </source>
</reference>
<accession>A0ABP3MCS5</accession>
<keyword evidence="2" id="KW-1185">Reference proteome</keyword>
<protein>
    <submittedName>
        <fullName evidence="1">Uncharacterized protein</fullName>
    </submittedName>
</protein>
<proteinExistence type="predicted"/>
<evidence type="ECO:0000313" key="2">
    <source>
        <dbReference type="Proteomes" id="UP001501706"/>
    </source>
</evidence>
<dbReference type="Proteomes" id="UP001501706">
    <property type="component" value="Unassembled WGS sequence"/>
</dbReference>
<comment type="caution">
    <text evidence="1">The sequence shown here is derived from an EMBL/GenBank/DDBJ whole genome shotgun (WGS) entry which is preliminary data.</text>
</comment>
<dbReference type="EMBL" id="BAAAEN010000016">
    <property type="protein sequence ID" value="GAA0517811.1"/>
    <property type="molecule type" value="Genomic_DNA"/>
</dbReference>
<gene>
    <name evidence="1" type="ORF">GCM10009097_39130</name>
</gene>
<evidence type="ECO:0000313" key="1">
    <source>
        <dbReference type="EMBL" id="GAA0517811.1"/>
    </source>
</evidence>